<dbReference type="InterPro" id="IPR008920">
    <property type="entry name" value="TF_FadR/GntR_C"/>
</dbReference>
<dbReference type="Gene3D" id="1.20.120.530">
    <property type="entry name" value="GntR ligand-binding domain-like"/>
    <property type="match status" value="1"/>
</dbReference>
<dbReference type="SMART" id="SM00895">
    <property type="entry name" value="FCD"/>
    <property type="match status" value="1"/>
</dbReference>
<dbReference type="AlphaFoldDB" id="A0A0R3DZ33"/>
<dbReference type="PANTHER" id="PTHR43537">
    <property type="entry name" value="TRANSCRIPTIONAL REGULATOR, GNTR FAMILY"/>
    <property type="match status" value="1"/>
</dbReference>
<keyword evidence="6" id="KW-1185">Reference proteome</keyword>
<evidence type="ECO:0000313" key="5">
    <source>
        <dbReference type="EMBL" id="KRQ12716.1"/>
    </source>
</evidence>
<keyword evidence="2" id="KW-0238">DNA-binding</keyword>
<evidence type="ECO:0000256" key="3">
    <source>
        <dbReference type="ARBA" id="ARBA00023163"/>
    </source>
</evidence>
<dbReference type="EMBL" id="LJYG01000062">
    <property type="protein sequence ID" value="KRQ12716.1"/>
    <property type="molecule type" value="Genomic_DNA"/>
</dbReference>
<evidence type="ECO:0000256" key="1">
    <source>
        <dbReference type="ARBA" id="ARBA00023015"/>
    </source>
</evidence>
<sequence length="161" mass="18173">MSLDDLEQLLTTREALEGMASRQAAENMTLHETRQLRVRLAAFEDSYRREGVDGVFRVRSAGDDLHTLIVRGSRNRWLIDIICNELYPLLQICRFQSTAVTLRTRQRIEVVHREHEAIIVAIERRDADAAEAAMRAHLVASRTILMAQLRGEPPATAVAGA</sequence>
<comment type="caution">
    <text evidence="5">The sequence shown here is derived from an EMBL/GenBank/DDBJ whole genome shotgun (WGS) entry which is preliminary data.</text>
</comment>
<dbReference type="Proteomes" id="UP000051936">
    <property type="component" value="Unassembled WGS sequence"/>
</dbReference>
<feature type="domain" description="GntR C-terminal" evidence="4">
    <location>
        <begin position="8"/>
        <end position="140"/>
    </location>
</feature>
<keyword evidence="3" id="KW-0804">Transcription</keyword>
<dbReference type="PANTHER" id="PTHR43537:SF49">
    <property type="entry name" value="TRANSCRIPTIONAL REGULATORY PROTEIN"/>
    <property type="match status" value="1"/>
</dbReference>
<evidence type="ECO:0000313" key="6">
    <source>
        <dbReference type="Proteomes" id="UP000051936"/>
    </source>
</evidence>
<dbReference type="STRING" id="989370.AOQ71_16410"/>
<evidence type="ECO:0000259" key="4">
    <source>
        <dbReference type="SMART" id="SM00895"/>
    </source>
</evidence>
<accession>A0A0R3DZ33</accession>
<keyword evidence="1" id="KW-0805">Transcription regulation</keyword>
<proteinExistence type="predicted"/>
<dbReference type="Pfam" id="PF07729">
    <property type="entry name" value="FCD"/>
    <property type="match status" value="1"/>
</dbReference>
<organism evidence="5 6">
    <name type="scientific">Bradyrhizobium manausense</name>
    <dbReference type="NCBI Taxonomy" id="989370"/>
    <lineage>
        <taxon>Bacteria</taxon>
        <taxon>Pseudomonadati</taxon>
        <taxon>Pseudomonadota</taxon>
        <taxon>Alphaproteobacteria</taxon>
        <taxon>Hyphomicrobiales</taxon>
        <taxon>Nitrobacteraceae</taxon>
        <taxon>Bradyrhizobium</taxon>
    </lineage>
</organism>
<dbReference type="SUPFAM" id="SSF48008">
    <property type="entry name" value="GntR ligand-binding domain-like"/>
    <property type="match status" value="1"/>
</dbReference>
<dbReference type="GO" id="GO:0003677">
    <property type="term" value="F:DNA binding"/>
    <property type="evidence" value="ECO:0007669"/>
    <property type="project" value="UniProtKB-KW"/>
</dbReference>
<protein>
    <recommendedName>
        <fullName evidence="4">GntR C-terminal domain-containing protein</fullName>
    </recommendedName>
</protein>
<dbReference type="InterPro" id="IPR011711">
    <property type="entry name" value="GntR_C"/>
</dbReference>
<evidence type="ECO:0000256" key="2">
    <source>
        <dbReference type="ARBA" id="ARBA00023125"/>
    </source>
</evidence>
<reference evidence="5 6" key="1">
    <citation type="submission" date="2015-09" db="EMBL/GenBank/DDBJ databases">
        <title>Draft Genome Sequence of Bradyrhizobium manausense Strain BR 3351T, a Novel Symbiotic Nitrogen-Fixing Alphaproteobacterium Isolated from Brazilian Amazon Rain Forest.</title>
        <authorList>
            <person name="De Araujo J.L."/>
            <person name="Zilli J.E."/>
        </authorList>
    </citation>
    <scope>NUCLEOTIDE SEQUENCE [LARGE SCALE GENOMIC DNA]</scope>
    <source>
        <strain evidence="5 6">BR3351</strain>
    </source>
</reference>
<gene>
    <name evidence="5" type="ORF">AOQ71_16410</name>
</gene>
<name>A0A0R3DZ33_9BRAD</name>